<dbReference type="SMART" id="SM00382">
    <property type="entry name" value="AAA"/>
    <property type="match status" value="1"/>
</dbReference>
<dbReference type="Pfam" id="PF13476">
    <property type="entry name" value="AAA_23"/>
    <property type="match status" value="1"/>
</dbReference>
<accession>A0A1I2RSM2</accession>
<dbReference type="InterPro" id="IPR038729">
    <property type="entry name" value="Rad50/SbcC_AAA"/>
</dbReference>
<gene>
    <name evidence="2" type="ORF">SAMN02910432_01281</name>
</gene>
<dbReference type="RefSeq" id="WP_046922167.1">
    <property type="nucleotide sequence ID" value="NZ_AYYL01000014.1"/>
</dbReference>
<protein>
    <submittedName>
        <fullName evidence="2">AAA domain-containing protein, putative AbiEii toxin, Type IV TA system</fullName>
    </submittedName>
</protein>
<dbReference type="Gene3D" id="3.40.50.300">
    <property type="entry name" value="P-loop containing nucleotide triphosphate hydrolases"/>
    <property type="match status" value="1"/>
</dbReference>
<evidence type="ECO:0000313" key="3">
    <source>
        <dbReference type="Proteomes" id="UP000182635"/>
    </source>
</evidence>
<organism evidence="2 3">
    <name type="scientific">Ligilactobacillus ruminis DSM 20403 = NBRC 102161</name>
    <dbReference type="NCBI Taxonomy" id="1423798"/>
    <lineage>
        <taxon>Bacteria</taxon>
        <taxon>Bacillati</taxon>
        <taxon>Bacillota</taxon>
        <taxon>Bacilli</taxon>
        <taxon>Lactobacillales</taxon>
        <taxon>Lactobacillaceae</taxon>
        <taxon>Ligilactobacillus</taxon>
    </lineage>
</organism>
<proteinExistence type="predicted"/>
<dbReference type="AlphaFoldDB" id="A0A1I2RSM2"/>
<dbReference type="Proteomes" id="UP000182635">
    <property type="component" value="Unassembled WGS sequence"/>
</dbReference>
<evidence type="ECO:0000259" key="1">
    <source>
        <dbReference type="SMART" id="SM00382"/>
    </source>
</evidence>
<dbReference type="InterPro" id="IPR027417">
    <property type="entry name" value="P-loop_NTPase"/>
</dbReference>
<name>A0A1I2RSM2_9LACO</name>
<feature type="domain" description="AAA+ ATPase" evidence="1">
    <location>
        <begin position="23"/>
        <end position="323"/>
    </location>
</feature>
<dbReference type="SUPFAM" id="SSF52540">
    <property type="entry name" value="P-loop containing nucleoside triphosphate hydrolases"/>
    <property type="match status" value="1"/>
</dbReference>
<dbReference type="PANTHER" id="PTHR43581:SF4">
    <property type="entry name" value="ATP_GTP PHOSPHATASE"/>
    <property type="match status" value="1"/>
</dbReference>
<dbReference type="EMBL" id="FOPI01000018">
    <property type="protein sequence ID" value="SFG41617.1"/>
    <property type="molecule type" value="Genomic_DNA"/>
</dbReference>
<dbReference type="InterPro" id="IPR051396">
    <property type="entry name" value="Bact_Antivir_Def_Nuclease"/>
</dbReference>
<dbReference type="Pfam" id="PF13304">
    <property type="entry name" value="AAA_21"/>
    <property type="match status" value="1"/>
</dbReference>
<dbReference type="OrthoDB" id="9809324at2"/>
<sequence>MWINKLTLHDYRAFKEECTIELGKNITVIAGMNGIGKSTILAVLTNVGELTGQKTINGSIFRGDFADIIMYDEKFDTAGDKASVYFSDLPANLEKYKAAKKINFRASRHKASKKEVKYKKISDSNYYSKISKEINYVRYRLIPKRSNSSTAKVIWPSLYLGLSRLAPIGEYDSANTKNIPKSISDEILAVHSEILSEELELDTTTMLNVDVGTKHAKATINSQNYGYASNSNGQDNTGQIIESVLSFQILKDKLGDDYIGGILAIDELDASLHPAAQNRLFDWLLKKSLSLNLQIVFTTHSLTLLEHISDSRFKNEDVIVNYLRCFTPGSIKVTKNPIKQFYRYDLQETYSKILSESQHVSVYTEDEVSRMFLKKIISMMKMEKDFSNMKFFDFNISCNSLIALADEDYRTFETHLFILDPDLSLENDDSSLKEYISKRSIVNFKVNQLISNVFVLPGNTSIEKMIWEYVNNLDSNHKLFDDIYLSNSGINPKTIKNMNNGQDTDKNFYKHWFTDNSIYIDYFMKYWINDHEAEVKKFCSILKKSYDRIINSLGDNS</sequence>
<dbReference type="PANTHER" id="PTHR43581">
    <property type="entry name" value="ATP/GTP PHOSPHATASE"/>
    <property type="match status" value="1"/>
</dbReference>
<dbReference type="InterPro" id="IPR003959">
    <property type="entry name" value="ATPase_AAA_core"/>
</dbReference>
<evidence type="ECO:0000313" key="2">
    <source>
        <dbReference type="EMBL" id="SFG41617.1"/>
    </source>
</evidence>
<reference evidence="3" key="1">
    <citation type="submission" date="2016-10" db="EMBL/GenBank/DDBJ databases">
        <authorList>
            <person name="Varghese N."/>
            <person name="Submissions S."/>
        </authorList>
    </citation>
    <scope>NUCLEOTIDE SEQUENCE [LARGE SCALE GENOMIC DNA]</scope>
    <source>
        <strain evidence="3">DSM 20403</strain>
    </source>
</reference>
<dbReference type="InterPro" id="IPR003593">
    <property type="entry name" value="AAA+_ATPase"/>
</dbReference>